<dbReference type="PROSITE" id="PS00218">
    <property type="entry name" value="AMINO_ACID_PERMEASE_1"/>
    <property type="match status" value="1"/>
</dbReference>
<evidence type="ECO:0000259" key="8">
    <source>
        <dbReference type="Pfam" id="PF00324"/>
    </source>
</evidence>
<comment type="caution">
    <text evidence="9">The sequence shown here is derived from an EMBL/GenBank/DDBJ whole genome shotgun (WGS) entry which is preliminary data.</text>
</comment>
<name>A0A9W9W866_9EURO</name>
<evidence type="ECO:0000256" key="6">
    <source>
        <dbReference type="ARBA" id="ARBA00023136"/>
    </source>
</evidence>
<feature type="transmembrane region" description="Helical" evidence="7">
    <location>
        <begin position="341"/>
        <end position="362"/>
    </location>
</feature>
<evidence type="ECO:0000256" key="1">
    <source>
        <dbReference type="ARBA" id="ARBA00004141"/>
    </source>
</evidence>
<feature type="domain" description="Amino acid permease/ SLC12A" evidence="8">
    <location>
        <begin position="1"/>
        <end position="467"/>
    </location>
</feature>
<dbReference type="Pfam" id="PF00324">
    <property type="entry name" value="AA_permease"/>
    <property type="match status" value="1"/>
</dbReference>
<feature type="transmembrane region" description="Helical" evidence="7">
    <location>
        <begin position="281"/>
        <end position="303"/>
    </location>
</feature>
<protein>
    <recommendedName>
        <fullName evidence="8">Amino acid permease/ SLC12A domain-containing protein</fullName>
    </recommendedName>
</protein>
<dbReference type="InterPro" id="IPR004840">
    <property type="entry name" value="Amino_acid_permease_CS"/>
</dbReference>
<proteinExistence type="predicted"/>
<dbReference type="InterPro" id="IPR004841">
    <property type="entry name" value="AA-permease/SLC12A_dom"/>
</dbReference>
<sequence length="520" mass="55998">MAVGPTLGTGLFIGAGQALAIGGPASLLISYVFLSLLTYFMATTVAEVAIYSPSRHGSMVANGFRYLPSSLGLATATLRWYSLALLVPYETTTAMVNLGLWKPGSTVAIRLFIITCVIVGFNFLPERTFRGTEQLFTRIKSGTMICLLVLSLSIGMGGATGHDKWGFQYWRKPGAMNEYIARGSLGKFFGLLQCLLHSSVAFIFTPELIVHRAETPVSTSGMEIGDSTDPNIRSELPRTVAYDVVTTAFPYILSSLAMGVMAPYNEPLLSNNGAGGGLSPFVIGINTAKIRILPVTATVAIFLSSVASGRSFLHYSTRTLVALSELGHAPKTFSTRNQWGVPYVATIVTALFALLAFMSVAISSSTVLSYFLVFVNSCGYLSWMVSCVTYRRFRHHLHRRGQSDTYSFSVQPMGTYIGFMVSAILLLANGLVGGPAGPQPGSRASRLVAAYFSIPAFGVIYLGHRFQTMVPYRSHAKEVPINKDAPEGPTGAFHIQRGQPATTPGTSIELEQVWSIAVEA</sequence>
<keyword evidence="6 7" id="KW-0472">Membrane</keyword>
<evidence type="ECO:0000313" key="9">
    <source>
        <dbReference type="EMBL" id="KAJ5408161.1"/>
    </source>
</evidence>
<dbReference type="Proteomes" id="UP001147747">
    <property type="component" value="Unassembled WGS sequence"/>
</dbReference>
<dbReference type="OrthoDB" id="4448636at2759"/>
<organism evidence="9 10">
    <name type="scientific">Penicillium cosmopolitanum</name>
    <dbReference type="NCBI Taxonomy" id="1131564"/>
    <lineage>
        <taxon>Eukaryota</taxon>
        <taxon>Fungi</taxon>
        <taxon>Dikarya</taxon>
        <taxon>Ascomycota</taxon>
        <taxon>Pezizomycotina</taxon>
        <taxon>Eurotiomycetes</taxon>
        <taxon>Eurotiomycetidae</taxon>
        <taxon>Eurotiales</taxon>
        <taxon>Aspergillaceae</taxon>
        <taxon>Penicillium</taxon>
    </lineage>
</organism>
<evidence type="ECO:0000313" key="10">
    <source>
        <dbReference type="Proteomes" id="UP001147747"/>
    </source>
</evidence>
<dbReference type="PANTHER" id="PTHR43341">
    <property type="entry name" value="AMINO ACID PERMEASE"/>
    <property type="match status" value="1"/>
</dbReference>
<keyword evidence="2" id="KW-0813">Transport</keyword>
<keyword evidence="3 7" id="KW-0812">Transmembrane</keyword>
<reference evidence="9" key="2">
    <citation type="journal article" date="2023" name="IMA Fungus">
        <title>Comparative genomic study of the Penicillium genus elucidates a diverse pangenome and 15 lateral gene transfer events.</title>
        <authorList>
            <person name="Petersen C."/>
            <person name="Sorensen T."/>
            <person name="Nielsen M.R."/>
            <person name="Sondergaard T.E."/>
            <person name="Sorensen J.L."/>
            <person name="Fitzpatrick D.A."/>
            <person name="Frisvad J.C."/>
            <person name="Nielsen K.L."/>
        </authorList>
    </citation>
    <scope>NUCLEOTIDE SEQUENCE</scope>
    <source>
        <strain evidence="9">IBT 29677</strain>
    </source>
</reference>
<evidence type="ECO:0000256" key="7">
    <source>
        <dbReference type="SAM" id="Phobius"/>
    </source>
</evidence>
<keyword evidence="5 7" id="KW-1133">Transmembrane helix</keyword>
<dbReference type="Gene3D" id="1.20.1740.10">
    <property type="entry name" value="Amino acid/polyamine transporter I"/>
    <property type="match status" value="1"/>
</dbReference>
<comment type="subcellular location">
    <subcellularLocation>
        <location evidence="1">Membrane</location>
        <topology evidence="1">Multi-pass membrane protein</topology>
    </subcellularLocation>
</comment>
<keyword evidence="10" id="KW-1185">Reference proteome</keyword>
<evidence type="ECO:0000256" key="3">
    <source>
        <dbReference type="ARBA" id="ARBA00022692"/>
    </source>
</evidence>
<feature type="transmembrane region" description="Helical" evidence="7">
    <location>
        <begin position="145"/>
        <end position="165"/>
    </location>
</feature>
<feature type="transmembrane region" description="Helical" evidence="7">
    <location>
        <begin position="413"/>
        <end position="432"/>
    </location>
</feature>
<feature type="transmembrane region" description="Helical" evidence="7">
    <location>
        <begin position="107"/>
        <end position="124"/>
    </location>
</feature>
<dbReference type="GO" id="GO:0015171">
    <property type="term" value="F:amino acid transmembrane transporter activity"/>
    <property type="evidence" value="ECO:0007669"/>
    <property type="project" value="TreeGrafter"/>
</dbReference>
<feature type="transmembrane region" description="Helical" evidence="7">
    <location>
        <begin position="240"/>
        <end position="261"/>
    </location>
</feature>
<feature type="transmembrane region" description="Helical" evidence="7">
    <location>
        <begin position="185"/>
        <end position="204"/>
    </location>
</feature>
<feature type="transmembrane region" description="Helical" evidence="7">
    <location>
        <begin position="63"/>
        <end position="87"/>
    </location>
</feature>
<dbReference type="InterPro" id="IPR050524">
    <property type="entry name" value="APC_YAT"/>
</dbReference>
<keyword evidence="4" id="KW-0029">Amino-acid transport</keyword>
<dbReference type="GeneID" id="81365661"/>
<reference evidence="9" key="1">
    <citation type="submission" date="2022-12" db="EMBL/GenBank/DDBJ databases">
        <authorList>
            <person name="Petersen C."/>
        </authorList>
    </citation>
    <scope>NUCLEOTIDE SEQUENCE</scope>
    <source>
        <strain evidence="9">IBT 29677</strain>
    </source>
</reference>
<dbReference type="GO" id="GO:0016020">
    <property type="term" value="C:membrane"/>
    <property type="evidence" value="ECO:0007669"/>
    <property type="project" value="UniProtKB-SubCell"/>
</dbReference>
<feature type="transmembrane region" description="Helical" evidence="7">
    <location>
        <begin position="444"/>
        <end position="463"/>
    </location>
</feature>
<evidence type="ECO:0000256" key="4">
    <source>
        <dbReference type="ARBA" id="ARBA00022970"/>
    </source>
</evidence>
<evidence type="ECO:0000256" key="5">
    <source>
        <dbReference type="ARBA" id="ARBA00022989"/>
    </source>
</evidence>
<dbReference type="EMBL" id="JAPZBU010000004">
    <property type="protein sequence ID" value="KAJ5408161.1"/>
    <property type="molecule type" value="Genomic_DNA"/>
</dbReference>
<dbReference type="PIRSF" id="PIRSF006060">
    <property type="entry name" value="AA_transporter"/>
    <property type="match status" value="1"/>
</dbReference>
<feature type="transmembrane region" description="Helical" evidence="7">
    <location>
        <begin position="368"/>
        <end position="393"/>
    </location>
</feature>
<gene>
    <name evidence="9" type="ORF">N7509_002044</name>
</gene>
<dbReference type="PANTHER" id="PTHR43341:SF34">
    <property type="entry name" value="TRANSPORTER, PUTATIVE (EUROFUNG)-RELATED"/>
    <property type="match status" value="1"/>
</dbReference>
<evidence type="ECO:0000256" key="2">
    <source>
        <dbReference type="ARBA" id="ARBA00022448"/>
    </source>
</evidence>
<dbReference type="AlphaFoldDB" id="A0A9W9W866"/>
<dbReference type="RefSeq" id="XP_056492476.1">
    <property type="nucleotide sequence ID" value="XM_056626681.1"/>
</dbReference>
<accession>A0A9W9W866</accession>